<dbReference type="GeneID" id="19327177"/>
<dbReference type="SUPFAM" id="SSF54373">
    <property type="entry name" value="FAD-linked reductases, C-terminal domain"/>
    <property type="match status" value="1"/>
</dbReference>
<dbReference type="PANTHER" id="PTHR42923:SF3">
    <property type="entry name" value="PROTOPORPHYRINOGEN OXIDASE"/>
    <property type="match status" value="1"/>
</dbReference>
<dbReference type="SUPFAM" id="SSF51905">
    <property type="entry name" value="FAD/NAD(P)-binding domain"/>
    <property type="match status" value="1"/>
</dbReference>
<dbReference type="GO" id="GO:0005743">
    <property type="term" value="C:mitochondrial inner membrane"/>
    <property type="evidence" value="ECO:0007669"/>
    <property type="project" value="TreeGrafter"/>
</dbReference>
<sequence length="482" mass="52984">MRRYIYHPDHLVDVTAPVTDLNDPMGTLRAWLHAAGNVLTEPLFKGMLPSLANFLRTPAESNSRPLGDYTLRDVSIGEYFASKFGRPDVVNNLLSALIHGVYGGDVWKLSMESGLFRRLLLNDQLDVEPVLKGGMFVELQDIYSAHDIITRNGNVIDVARMSMDWGFIGFFNGFSTLTDAIVDKLRKNPKVTLKTGESVTALRFNEETQNVEVHSGKTEEAKQYGQVISTIFSGTLGKLTGDSLPTLKEQKAVTIQVVNLWYPTPNLNAPHSGFGYLIPGSVPAANNPHCALGVLFDSDRDSASGRPQDPTVLKRGRMDTVEGTKFTVMLGGHHWDWLPPENWPDAKEAAEMAKETVQRQLGIPESAQKGVVASTKICRECIPQQYVGHRQRMHAAHNELLDAFRGKLTVAGGSYTPPGVLPSLRAGRDAALQVAGHGYLDYGTPHTNPLDHVGETGLAWATRACPDLAPYMKNKVPFRYGN</sequence>
<proteinExistence type="predicted"/>
<dbReference type="Gene3D" id="3.50.50.60">
    <property type="entry name" value="FAD/NAD(P)-binding domain"/>
    <property type="match status" value="1"/>
</dbReference>
<keyword evidence="3" id="KW-1185">Reference proteome</keyword>
<dbReference type="OrthoDB" id="438553at2759"/>
<dbReference type="AlphaFoldDB" id="R8BF02"/>
<dbReference type="InterPro" id="IPR036188">
    <property type="entry name" value="FAD/NAD-bd_sf"/>
</dbReference>
<dbReference type="EMBL" id="KB933247">
    <property type="protein sequence ID" value="EON97880.1"/>
    <property type="molecule type" value="Genomic_DNA"/>
</dbReference>
<dbReference type="InterPro" id="IPR002937">
    <property type="entry name" value="Amino_oxidase"/>
</dbReference>
<evidence type="ECO:0000313" key="2">
    <source>
        <dbReference type="EMBL" id="EON97880.1"/>
    </source>
</evidence>
<dbReference type="PANTHER" id="PTHR42923">
    <property type="entry name" value="PROTOPORPHYRINOGEN OXIDASE"/>
    <property type="match status" value="1"/>
</dbReference>
<feature type="domain" description="Amine oxidase" evidence="1">
    <location>
        <begin position="160"/>
        <end position="272"/>
    </location>
</feature>
<name>R8BF02_PHAM7</name>
<dbReference type="RefSeq" id="XP_007917241.1">
    <property type="nucleotide sequence ID" value="XM_007919050.1"/>
</dbReference>
<dbReference type="InterPro" id="IPR050464">
    <property type="entry name" value="Zeta_carotene_desat/Oxidored"/>
</dbReference>
<evidence type="ECO:0000259" key="1">
    <source>
        <dbReference type="Pfam" id="PF01593"/>
    </source>
</evidence>
<dbReference type="HOGENOM" id="CLU_009629_1_2_1"/>
<dbReference type="KEGG" id="tmn:UCRPA7_6513"/>
<gene>
    <name evidence="2" type="ORF">UCRPA7_6513</name>
</gene>
<organism evidence="2 3">
    <name type="scientific">Phaeoacremonium minimum (strain UCR-PA7)</name>
    <name type="common">Esca disease fungus</name>
    <name type="synonym">Togninia minima</name>
    <dbReference type="NCBI Taxonomy" id="1286976"/>
    <lineage>
        <taxon>Eukaryota</taxon>
        <taxon>Fungi</taxon>
        <taxon>Dikarya</taxon>
        <taxon>Ascomycota</taxon>
        <taxon>Pezizomycotina</taxon>
        <taxon>Sordariomycetes</taxon>
        <taxon>Sordariomycetidae</taxon>
        <taxon>Togniniales</taxon>
        <taxon>Togniniaceae</taxon>
        <taxon>Phaeoacremonium</taxon>
    </lineage>
</organism>
<protein>
    <submittedName>
        <fullName evidence="2">Putative protoporphyrinogen oxidase protein</fullName>
    </submittedName>
</protein>
<evidence type="ECO:0000313" key="3">
    <source>
        <dbReference type="Proteomes" id="UP000014074"/>
    </source>
</evidence>
<dbReference type="eggNOG" id="KOG1276">
    <property type="taxonomic scope" value="Eukaryota"/>
</dbReference>
<reference evidence="3" key="1">
    <citation type="journal article" date="2013" name="Genome Announc.">
        <title>Draft genome sequence of the ascomycete Phaeoacremonium aleophilum strain UCR-PA7, a causal agent of the esca disease complex in grapevines.</title>
        <authorList>
            <person name="Blanco-Ulate B."/>
            <person name="Rolshausen P."/>
            <person name="Cantu D."/>
        </authorList>
    </citation>
    <scope>NUCLEOTIDE SEQUENCE [LARGE SCALE GENOMIC DNA]</scope>
    <source>
        <strain evidence="3">UCR-PA7</strain>
    </source>
</reference>
<dbReference type="Proteomes" id="UP000014074">
    <property type="component" value="Unassembled WGS sequence"/>
</dbReference>
<accession>R8BF02</accession>
<dbReference type="GO" id="GO:0004729">
    <property type="term" value="F:oxygen-dependent protoporphyrinogen oxidase activity"/>
    <property type="evidence" value="ECO:0007669"/>
    <property type="project" value="TreeGrafter"/>
</dbReference>
<dbReference type="Pfam" id="PF01593">
    <property type="entry name" value="Amino_oxidase"/>
    <property type="match status" value="1"/>
</dbReference>